<keyword evidence="4 6" id="KW-0472">Membrane</keyword>
<evidence type="ECO:0000313" key="8">
    <source>
        <dbReference type="Proteomes" id="UP001295423"/>
    </source>
</evidence>
<dbReference type="GO" id="GO:0007189">
    <property type="term" value="P:adenylate cyclase-activating G protein-coupled receptor signaling pathway"/>
    <property type="evidence" value="ECO:0007669"/>
    <property type="project" value="TreeGrafter"/>
</dbReference>
<gene>
    <name evidence="7" type="ORF">CYCCA115_LOCUS13039</name>
</gene>
<feature type="transmembrane region" description="Helical" evidence="6">
    <location>
        <begin position="213"/>
        <end position="233"/>
    </location>
</feature>
<dbReference type="PANTHER" id="PTHR23112">
    <property type="entry name" value="G PROTEIN-COUPLED RECEPTOR 157-RELATED"/>
    <property type="match status" value="1"/>
</dbReference>
<dbReference type="Gene3D" id="1.20.1070.10">
    <property type="entry name" value="Rhodopsin 7-helix transmembrane proteins"/>
    <property type="match status" value="1"/>
</dbReference>
<evidence type="ECO:0000256" key="3">
    <source>
        <dbReference type="ARBA" id="ARBA00022989"/>
    </source>
</evidence>
<proteinExistence type="predicted"/>
<evidence type="ECO:0000256" key="5">
    <source>
        <dbReference type="SAM" id="MobiDB-lite"/>
    </source>
</evidence>
<comment type="subcellular location">
    <subcellularLocation>
        <location evidence="1">Membrane</location>
        <topology evidence="1">Multi-pass membrane protein</topology>
    </subcellularLocation>
</comment>
<accession>A0AAD2FS75</accession>
<feature type="region of interest" description="Disordered" evidence="5">
    <location>
        <begin position="404"/>
        <end position="425"/>
    </location>
</feature>
<evidence type="ECO:0008006" key="9">
    <source>
        <dbReference type="Google" id="ProtNLM"/>
    </source>
</evidence>
<dbReference type="PANTHER" id="PTHR23112:SF0">
    <property type="entry name" value="TRANSMEMBRANE PROTEIN 116"/>
    <property type="match status" value="1"/>
</dbReference>
<dbReference type="SUPFAM" id="SSF81321">
    <property type="entry name" value="Family A G protein-coupled receptor-like"/>
    <property type="match status" value="1"/>
</dbReference>
<keyword evidence="2 6" id="KW-0812">Transmembrane</keyword>
<feature type="compositionally biased region" description="Basic and acidic residues" evidence="5">
    <location>
        <begin position="410"/>
        <end position="425"/>
    </location>
</feature>
<feature type="transmembrane region" description="Helical" evidence="6">
    <location>
        <begin position="159"/>
        <end position="177"/>
    </location>
</feature>
<evidence type="ECO:0000256" key="2">
    <source>
        <dbReference type="ARBA" id="ARBA00022692"/>
    </source>
</evidence>
<feature type="transmembrane region" description="Helical" evidence="6">
    <location>
        <begin position="343"/>
        <end position="366"/>
    </location>
</feature>
<feature type="transmembrane region" description="Helical" evidence="6">
    <location>
        <begin position="41"/>
        <end position="64"/>
    </location>
</feature>
<evidence type="ECO:0000256" key="6">
    <source>
        <dbReference type="SAM" id="Phobius"/>
    </source>
</evidence>
<reference evidence="7" key="1">
    <citation type="submission" date="2023-08" db="EMBL/GenBank/DDBJ databases">
        <authorList>
            <person name="Audoor S."/>
            <person name="Bilcke G."/>
        </authorList>
    </citation>
    <scope>NUCLEOTIDE SEQUENCE</scope>
</reference>
<evidence type="ECO:0000256" key="1">
    <source>
        <dbReference type="ARBA" id="ARBA00004141"/>
    </source>
</evidence>
<dbReference type="AlphaFoldDB" id="A0AAD2FS75"/>
<sequence>MDGMEENIFEHNSTLVESESNTTTITTTVSSSSLSPAQESVIALLPILPSLLSIAGSLCIIRLVHRKKYRAPYRRLLFGMSVYDVFSSLFVPLQSFLVDKETSRRRFAVGNEATCNFLGWGFQATCGCFLYFGALSTYYLMVVRFGVKDEYFARRIEPFIHGFIILFSIITAFVALGKNLYGEQEIGAGCYLTPNESCDAACIANLALILTGIPYVFTLFLVLGNNLTIYCHVRRTVRQYVKNSQDRAEKNLSSVLVSDRIVASNRDGSVDLDKSIEETAAVSFKVTKRIAQVDNQQKRVQLVRTQSLLYCAAFILAYMWTLILRAAISYTEGEPGPKMEADLYLFMVLRAIFAPAMGFSSFLIYIRPRYLQLRERTAESRLEILVRVIQDDDIRSIRSSLNNRGSSYHSNKDSRYSESRRSETQ</sequence>
<evidence type="ECO:0000313" key="7">
    <source>
        <dbReference type="EMBL" id="CAJ1951370.1"/>
    </source>
</evidence>
<organism evidence="7 8">
    <name type="scientific">Cylindrotheca closterium</name>
    <dbReference type="NCBI Taxonomy" id="2856"/>
    <lineage>
        <taxon>Eukaryota</taxon>
        <taxon>Sar</taxon>
        <taxon>Stramenopiles</taxon>
        <taxon>Ochrophyta</taxon>
        <taxon>Bacillariophyta</taxon>
        <taxon>Bacillariophyceae</taxon>
        <taxon>Bacillariophycidae</taxon>
        <taxon>Bacillariales</taxon>
        <taxon>Bacillariaceae</taxon>
        <taxon>Cylindrotheca</taxon>
    </lineage>
</organism>
<keyword evidence="8" id="KW-1185">Reference proteome</keyword>
<dbReference type="GO" id="GO:0005886">
    <property type="term" value="C:plasma membrane"/>
    <property type="evidence" value="ECO:0007669"/>
    <property type="project" value="TreeGrafter"/>
</dbReference>
<protein>
    <recommendedName>
        <fullName evidence="9">G-protein coupled receptors family 1 profile domain-containing protein</fullName>
    </recommendedName>
</protein>
<comment type="caution">
    <text evidence="7">The sequence shown here is derived from an EMBL/GenBank/DDBJ whole genome shotgun (WGS) entry which is preliminary data.</text>
</comment>
<dbReference type="GO" id="GO:0004930">
    <property type="term" value="F:G protein-coupled receptor activity"/>
    <property type="evidence" value="ECO:0007669"/>
    <property type="project" value="TreeGrafter"/>
</dbReference>
<dbReference type="EMBL" id="CAKOGP040001781">
    <property type="protein sequence ID" value="CAJ1951370.1"/>
    <property type="molecule type" value="Genomic_DNA"/>
</dbReference>
<feature type="transmembrane region" description="Helical" evidence="6">
    <location>
        <begin position="76"/>
        <end position="97"/>
    </location>
</feature>
<keyword evidence="3 6" id="KW-1133">Transmembrane helix</keyword>
<dbReference type="Proteomes" id="UP001295423">
    <property type="component" value="Unassembled WGS sequence"/>
</dbReference>
<name>A0AAD2FS75_9STRA</name>
<feature type="transmembrane region" description="Helical" evidence="6">
    <location>
        <begin position="308"/>
        <end position="331"/>
    </location>
</feature>
<feature type="transmembrane region" description="Helical" evidence="6">
    <location>
        <begin position="117"/>
        <end position="147"/>
    </location>
</feature>
<evidence type="ECO:0000256" key="4">
    <source>
        <dbReference type="ARBA" id="ARBA00023136"/>
    </source>
</evidence>